<feature type="transmembrane region" description="Helical" evidence="9">
    <location>
        <begin position="6"/>
        <end position="24"/>
    </location>
</feature>
<evidence type="ECO:0000313" key="11">
    <source>
        <dbReference type="EMBL" id="BAO49601.1"/>
    </source>
</evidence>
<dbReference type="PANTHER" id="PTHR10201:SF291">
    <property type="entry name" value="MATRIX METALLOPROTEINASE 1, ISOFORM C-RELATED"/>
    <property type="match status" value="1"/>
</dbReference>
<keyword evidence="4" id="KW-0479">Metal-binding</keyword>
<dbReference type="Proteomes" id="UP000174145">
    <property type="component" value="Segment"/>
</dbReference>
<dbReference type="GO" id="GO:0006508">
    <property type="term" value="P:proteolysis"/>
    <property type="evidence" value="ECO:0007669"/>
    <property type="project" value="UniProtKB-KW"/>
</dbReference>
<dbReference type="SUPFAM" id="SSF55486">
    <property type="entry name" value="Metalloproteases ('zincins'), catalytic domain"/>
    <property type="match status" value="1"/>
</dbReference>
<feature type="domain" description="Peptidase metallopeptidase" evidence="10">
    <location>
        <begin position="90"/>
        <end position="245"/>
    </location>
</feature>
<keyword evidence="8 11" id="KW-0482">Metalloprotease</keyword>
<protein>
    <submittedName>
        <fullName evidence="11">Zinc-dependent metalloprotease</fullName>
    </submittedName>
</protein>
<keyword evidence="9" id="KW-1133">Transmembrane helix</keyword>
<dbReference type="GeneID" id="18263670"/>
<evidence type="ECO:0000313" key="12">
    <source>
        <dbReference type="Proteomes" id="UP000174145"/>
    </source>
</evidence>
<dbReference type="Gene3D" id="3.40.390.10">
    <property type="entry name" value="Collagenase (Catalytic Domain)"/>
    <property type="match status" value="1"/>
</dbReference>
<reference evidence="11 12" key="1">
    <citation type="journal article" date="2014" name="Virology">
        <title>The complete genome sequence of the Alphaentomopoxvirus Anomala cuprea entomopoxvirus, including its terminal hairpin loop sequences, suggests a potentially unique mode of apoptosis inhibition and mode of DNA replication.</title>
        <authorList>
            <person name="Mitsuhashi W."/>
            <person name="Miyamoto K."/>
            <person name="Wada S."/>
        </authorList>
    </citation>
    <scope>NUCLEOTIDE SEQUENCE [LARGE SCALE GENOMIC DNA]</scope>
    <source>
        <strain evidence="11">CV6M</strain>
    </source>
</reference>
<keyword evidence="12" id="KW-1185">Reference proteome</keyword>
<dbReference type="Pfam" id="PF00413">
    <property type="entry name" value="Peptidase_M10"/>
    <property type="match status" value="1"/>
</dbReference>
<evidence type="ECO:0000256" key="7">
    <source>
        <dbReference type="ARBA" id="ARBA00022833"/>
    </source>
</evidence>
<dbReference type="PANTHER" id="PTHR10201">
    <property type="entry name" value="MATRIX METALLOPROTEINASE"/>
    <property type="match status" value="1"/>
</dbReference>
<dbReference type="GO" id="GO:0004222">
    <property type="term" value="F:metalloendopeptidase activity"/>
    <property type="evidence" value="ECO:0007669"/>
    <property type="project" value="InterPro"/>
</dbReference>
<dbReference type="InterPro" id="IPR024079">
    <property type="entry name" value="MetalloPept_cat_dom_sf"/>
</dbReference>
<dbReference type="KEGG" id="vg:18263670"/>
<evidence type="ECO:0000256" key="9">
    <source>
        <dbReference type="SAM" id="Phobius"/>
    </source>
</evidence>
<sequence length="246" mass="29121">MYIVQPIYTSILCIINILLMIYIIKYHYLEEKYASIWTNNYWIPNIKHTSKINITVSIKKHAVSNNIYGSSHYLDFYAQYPRRGYSCVNYYTRYTKLHITYTITFSTYKLRDGTILNSNQIKSILHNAFNAWTKFSRIIIRYVRSYNADIIVNVMYKPYNKKDGYVLAHAYFPNNYIRQQLSVNLLVCCGNISEFKSVILHEIGHIFGFSHVSYAHESIMVPALIKHRYILPEYDVYCMLQSYGLK</sequence>
<keyword evidence="5" id="KW-0732">Signal</keyword>
<evidence type="ECO:0000256" key="3">
    <source>
        <dbReference type="ARBA" id="ARBA00022670"/>
    </source>
</evidence>
<dbReference type="OrthoDB" id="51at10487"/>
<keyword evidence="7" id="KW-0862">Zinc</keyword>
<evidence type="ECO:0000256" key="1">
    <source>
        <dbReference type="ARBA" id="ARBA00001947"/>
    </source>
</evidence>
<dbReference type="EMBL" id="AP013055">
    <property type="protein sequence ID" value="BAO49601.1"/>
    <property type="molecule type" value="Genomic_DNA"/>
</dbReference>
<comment type="similarity">
    <text evidence="2">Belongs to the peptidase M10A family.</text>
</comment>
<evidence type="ECO:0000256" key="5">
    <source>
        <dbReference type="ARBA" id="ARBA00022729"/>
    </source>
</evidence>
<dbReference type="GO" id="GO:0008270">
    <property type="term" value="F:zinc ion binding"/>
    <property type="evidence" value="ECO:0007669"/>
    <property type="project" value="InterPro"/>
</dbReference>
<keyword evidence="9" id="KW-0812">Transmembrane</keyword>
<accession>W6JLQ8</accession>
<evidence type="ECO:0000256" key="2">
    <source>
        <dbReference type="ARBA" id="ARBA00010370"/>
    </source>
</evidence>
<evidence type="ECO:0000256" key="4">
    <source>
        <dbReference type="ARBA" id="ARBA00022723"/>
    </source>
</evidence>
<evidence type="ECO:0000256" key="8">
    <source>
        <dbReference type="ARBA" id="ARBA00023049"/>
    </source>
</evidence>
<dbReference type="GO" id="GO:0031012">
    <property type="term" value="C:extracellular matrix"/>
    <property type="evidence" value="ECO:0007669"/>
    <property type="project" value="InterPro"/>
</dbReference>
<dbReference type="GO" id="GO:0005615">
    <property type="term" value="C:extracellular space"/>
    <property type="evidence" value="ECO:0007669"/>
    <property type="project" value="TreeGrafter"/>
</dbReference>
<keyword evidence="6" id="KW-0378">Hydrolase</keyword>
<dbReference type="SMART" id="SM00235">
    <property type="entry name" value="ZnMc"/>
    <property type="match status" value="1"/>
</dbReference>
<dbReference type="InterPro" id="IPR001818">
    <property type="entry name" value="Pept_M10_metallopeptidase"/>
</dbReference>
<dbReference type="RefSeq" id="YP_009001714.1">
    <property type="nucleotide sequence ID" value="NC_023426.1"/>
</dbReference>
<keyword evidence="3 11" id="KW-0645">Protease</keyword>
<name>W6JLQ8_9POXV</name>
<organism evidence="11 12">
    <name type="scientific">Alphaentomopoxvirus acuprea</name>
    <dbReference type="NCBI Taxonomy" id="62099"/>
    <lineage>
        <taxon>Viruses</taxon>
        <taxon>Varidnaviria</taxon>
        <taxon>Bamfordvirae</taxon>
        <taxon>Nucleocytoviricota</taxon>
        <taxon>Pokkesviricetes</taxon>
        <taxon>Chitovirales</taxon>
        <taxon>Poxviridae</taxon>
        <taxon>Entomopoxvirinae</taxon>
        <taxon>Alphaentomopoxvirus</taxon>
    </lineage>
</organism>
<proteinExistence type="inferred from homology"/>
<dbReference type="GO" id="GO:0030198">
    <property type="term" value="P:extracellular matrix organization"/>
    <property type="evidence" value="ECO:0007669"/>
    <property type="project" value="TreeGrafter"/>
</dbReference>
<evidence type="ECO:0000259" key="10">
    <source>
        <dbReference type="SMART" id="SM00235"/>
    </source>
</evidence>
<comment type="cofactor">
    <cofactor evidence="1">
        <name>Zn(2+)</name>
        <dbReference type="ChEBI" id="CHEBI:29105"/>
    </cofactor>
</comment>
<dbReference type="GO" id="GO:0030574">
    <property type="term" value="P:collagen catabolic process"/>
    <property type="evidence" value="ECO:0007669"/>
    <property type="project" value="TreeGrafter"/>
</dbReference>
<evidence type="ECO:0000256" key="6">
    <source>
        <dbReference type="ARBA" id="ARBA00022801"/>
    </source>
</evidence>
<dbReference type="InterPro" id="IPR006026">
    <property type="entry name" value="Peptidase_Metallo"/>
</dbReference>
<keyword evidence="9" id="KW-0472">Membrane</keyword>